<dbReference type="Gene3D" id="3.40.50.300">
    <property type="entry name" value="P-loop containing nucleotide triphosphate hydrolases"/>
    <property type="match status" value="1"/>
</dbReference>
<keyword evidence="2" id="KW-0067">ATP-binding</keyword>
<dbReference type="PANTHER" id="PTHR43566">
    <property type="entry name" value="CONSERVED PROTEIN"/>
    <property type="match status" value="1"/>
</dbReference>
<organism evidence="2 3">
    <name type="scientific">Niabella yanshanensis</name>
    <dbReference type="NCBI Taxonomy" id="577386"/>
    <lineage>
        <taxon>Bacteria</taxon>
        <taxon>Pseudomonadati</taxon>
        <taxon>Bacteroidota</taxon>
        <taxon>Chitinophagia</taxon>
        <taxon>Chitinophagales</taxon>
        <taxon>Chitinophagaceae</taxon>
        <taxon>Niabella</taxon>
    </lineage>
</organism>
<feature type="domain" description="AAA+ ATPase" evidence="1">
    <location>
        <begin position="16"/>
        <end position="138"/>
    </location>
</feature>
<gene>
    <name evidence="2" type="ORF">U0035_17255</name>
</gene>
<dbReference type="EMBL" id="CP139960">
    <property type="protein sequence ID" value="WQD37419.1"/>
    <property type="molecule type" value="Genomic_DNA"/>
</dbReference>
<evidence type="ECO:0000259" key="1">
    <source>
        <dbReference type="SMART" id="SM00382"/>
    </source>
</evidence>
<reference evidence="2 3" key="1">
    <citation type="submission" date="2023-12" db="EMBL/GenBank/DDBJ databases">
        <title>Genome sequencing and assembly of bacterial species from a model synthetic community.</title>
        <authorList>
            <person name="Hogle S.L."/>
        </authorList>
    </citation>
    <scope>NUCLEOTIDE SEQUENCE [LARGE SCALE GENOMIC DNA]</scope>
    <source>
        <strain evidence="2 3">HAMBI_3031</strain>
    </source>
</reference>
<dbReference type="InterPro" id="IPR027417">
    <property type="entry name" value="P-loop_NTPase"/>
</dbReference>
<dbReference type="InterPro" id="IPR003593">
    <property type="entry name" value="AAA+_ATPase"/>
</dbReference>
<protein>
    <submittedName>
        <fullName evidence="2">ATP-binding protein</fullName>
    </submittedName>
</protein>
<dbReference type="SMART" id="SM00382">
    <property type="entry name" value="AAA"/>
    <property type="match status" value="1"/>
</dbReference>
<dbReference type="InterPro" id="IPR041682">
    <property type="entry name" value="AAA_14"/>
</dbReference>
<keyword evidence="2" id="KW-0547">Nucleotide-binding</keyword>
<evidence type="ECO:0000313" key="3">
    <source>
        <dbReference type="Proteomes" id="UP001325680"/>
    </source>
</evidence>
<dbReference type="Proteomes" id="UP001325680">
    <property type="component" value="Chromosome"/>
</dbReference>
<name>A0ABZ0W3A7_9BACT</name>
<dbReference type="PANTHER" id="PTHR43566:SF1">
    <property type="entry name" value="AAA+ ATPASE DOMAIN-CONTAINING PROTEIN"/>
    <property type="match status" value="1"/>
</dbReference>
<dbReference type="InterPro" id="IPR025420">
    <property type="entry name" value="DUF4143"/>
</dbReference>
<dbReference type="RefSeq" id="WP_114792441.1">
    <property type="nucleotide sequence ID" value="NZ_CP139960.1"/>
</dbReference>
<dbReference type="GO" id="GO:0005524">
    <property type="term" value="F:ATP binding"/>
    <property type="evidence" value="ECO:0007669"/>
    <property type="project" value="UniProtKB-KW"/>
</dbReference>
<keyword evidence="3" id="KW-1185">Reference proteome</keyword>
<dbReference type="SUPFAM" id="SSF52540">
    <property type="entry name" value="P-loop containing nucleoside triphosphate hydrolases"/>
    <property type="match status" value="1"/>
</dbReference>
<accession>A0ABZ0W3A7</accession>
<dbReference type="Pfam" id="PF13635">
    <property type="entry name" value="DUF4143"/>
    <property type="match status" value="1"/>
</dbReference>
<sequence length="375" mass="43395">MLQRALFNKILSDCARQKVSLLVGARRVGKTELLLKIKEHFSGDCLWLNGEDEDTELILKERTVANYRRLLMSKKLLIIDEAQYIPDIGRKVKLMIDEIKPLHIIITGSSSFDLQQTAGEPLVGRTITNIMYPVAQMELSATENALQTQQNLADRLIFGSYPEVLGMSSIPEKQQYLRELVNTYLLKDILAFEDIRNPQKMKDLLMLLAFQIGKDVSLEELGRDLGMSKNTVERYLDLLSKVFVIYKRGGYSRNLRKEIVKSNRWYFADNGVRNALSNNFSLLPLRQDVGLLWENYILSERTKYNSYQSRIVNSYYWRTYDQQEIDLIEEENNVIEALETKWKEKPVKIPAAFAKAYAGSGFQVIHQNNYLPYIT</sequence>
<proteinExistence type="predicted"/>
<dbReference type="Pfam" id="PF13173">
    <property type="entry name" value="AAA_14"/>
    <property type="match status" value="1"/>
</dbReference>
<evidence type="ECO:0000313" key="2">
    <source>
        <dbReference type="EMBL" id="WQD37419.1"/>
    </source>
</evidence>